<sequence length="659" mass="73415">MKKLLSILGVVGLTATAGATVISCGDKGGDENPTNPDQGKDEIRELIKKLESEVKSKFTSIVQTPMVSRSTLLDTEAATNGFTFFQKDNLSEIYKNASNGTTPEVTTRSDGEFPPVPFYDILTEDQQKALKGNVESLLSPTKAMANLKNSISASTYQVIIGTFGSKWIDDLTFNYANSELQYSALEGESFVSNIRLGYSSKYKYLDAENQTISKTLTGDIVVTISDDKDIVVAIDSVQTKLAGEMLKEGNEKLWVDYNDLKTYDTNLTTQDLLSASTNTYKKAVEGFNQAFAQDLTKTIKTKYFTNTESALLNAVTVSYYDSEMIRDNNNINKMGMIQIPTFDAATDWTAWNTYFGKIKADSQITLEGQRKSGDKKLYDDLLNSWTKTVDEYGKSFETDYLEKTNGIEIEQNEKVPNLLKLSVTNEQLQIKGLQFSLANGYSQRLSDISFTYSISMDNDKTATAETTDAENSSIFAAYYNGIEEMLKAFHEFYGIKESDVWLNESASSGQSRMKFLMSGATGVKTQDGKDFNIWDYWTNLEENDNPFNSKTNQEYSNAYSLESTVEARQIKEEHLISKMKGIDTFRIIQNKTKTVQAAIVSDDYTGPGGDKLSKGLTFRANGGNHNLGFGITTNLLKINFVRDQFSWVSSGTYTLIGKI</sequence>
<dbReference type="EMBL" id="CP024965">
    <property type="protein sequence ID" value="ATZ18865.1"/>
    <property type="molecule type" value="Genomic_DNA"/>
</dbReference>
<dbReference type="PROSITE" id="PS51257">
    <property type="entry name" value="PROKAR_LIPOPROTEIN"/>
    <property type="match status" value="1"/>
</dbReference>
<reference evidence="2 3" key="1">
    <citation type="submission" date="2017-11" db="EMBL/GenBank/DDBJ databases">
        <title>Genome sequence of Entomoplasma somnilux PYAN-1 (ATCC 49194).</title>
        <authorList>
            <person name="Lo W.-S."/>
            <person name="Gasparich G.E."/>
            <person name="Kuo C.-H."/>
        </authorList>
    </citation>
    <scope>NUCLEOTIDE SEQUENCE [LARGE SCALE GENOMIC DNA]</scope>
    <source>
        <strain evidence="2 3">PYAN-1</strain>
    </source>
</reference>
<organism evidence="2 3">
    <name type="scientific">Williamsoniiplasma somnilux</name>
    <dbReference type="NCBI Taxonomy" id="215578"/>
    <lineage>
        <taxon>Bacteria</taxon>
        <taxon>Bacillati</taxon>
        <taxon>Mycoplasmatota</taxon>
        <taxon>Mollicutes</taxon>
        <taxon>Entomoplasmatales</taxon>
        <taxon>Williamsoniiplasma</taxon>
    </lineage>
</organism>
<feature type="chain" id="PRO_5014675094" description="Lipoprotein" evidence="1">
    <location>
        <begin position="20"/>
        <end position="659"/>
    </location>
</feature>
<protein>
    <recommendedName>
        <fullName evidence="4">Lipoprotein</fullName>
    </recommendedName>
</protein>
<name>A0A2K8NYG3_9MOLU</name>
<proteinExistence type="predicted"/>
<dbReference type="AlphaFoldDB" id="A0A2K8NYG3"/>
<dbReference type="KEGG" id="esx:ESOMN_v1c04830"/>
<dbReference type="InterPro" id="IPR054816">
    <property type="entry name" value="Lipoprotein_mollicutes-type_CS"/>
</dbReference>
<keyword evidence="1" id="KW-0732">Signal</keyword>
<evidence type="ECO:0000256" key="1">
    <source>
        <dbReference type="SAM" id="SignalP"/>
    </source>
</evidence>
<dbReference type="NCBIfam" id="NF038029">
    <property type="entry name" value="LP_plasma"/>
    <property type="match status" value="1"/>
</dbReference>
<keyword evidence="3" id="KW-1185">Reference proteome</keyword>
<evidence type="ECO:0000313" key="3">
    <source>
        <dbReference type="Proteomes" id="UP000232230"/>
    </source>
</evidence>
<evidence type="ECO:0000313" key="2">
    <source>
        <dbReference type="EMBL" id="ATZ18865.1"/>
    </source>
</evidence>
<dbReference type="Proteomes" id="UP000232230">
    <property type="component" value="Chromosome"/>
</dbReference>
<gene>
    <name evidence="2" type="ORF">ESOMN_v1c04830</name>
</gene>
<dbReference type="RefSeq" id="WP_024863386.1">
    <property type="nucleotide sequence ID" value="NZ_CP024965.1"/>
</dbReference>
<evidence type="ECO:0008006" key="4">
    <source>
        <dbReference type="Google" id="ProtNLM"/>
    </source>
</evidence>
<feature type="signal peptide" evidence="1">
    <location>
        <begin position="1"/>
        <end position="19"/>
    </location>
</feature>
<accession>A0A2K8NYG3</accession>